<reference evidence="3" key="2">
    <citation type="journal article" date="2017" name="Nat. Plants">
        <title>The Aegilops tauschii genome reveals multiple impacts of transposons.</title>
        <authorList>
            <person name="Zhao G."/>
            <person name="Zou C."/>
            <person name="Li K."/>
            <person name="Wang K."/>
            <person name="Li T."/>
            <person name="Gao L."/>
            <person name="Zhang X."/>
            <person name="Wang H."/>
            <person name="Yang Z."/>
            <person name="Liu X."/>
            <person name="Jiang W."/>
            <person name="Mao L."/>
            <person name="Kong X."/>
            <person name="Jiao Y."/>
            <person name="Jia J."/>
        </authorList>
    </citation>
    <scope>NUCLEOTIDE SEQUENCE [LARGE SCALE GENOMIC DNA]</scope>
    <source>
        <strain evidence="3">cv. AL8/78</strain>
    </source>
</reference>
<evidence type="ECO:0000256" key="1">
    <source>
        <dbReference type="SAM" id="SignalP"/>
    </source>
</evidence>
<dbReference type="EnsemblPlants" id="AET5Gv20241500.2">
    <property type="protein sequence ID" value="AET5Gv20241500.2"/>
    <property type="gene ID" value="AET5Gv20241500"/>
</dbReference>
<dbReference type="Proteomes" id="UP000015105">
    <property type="component" value="Chromosome 5D"/>
</dbReference>
<feature type="signal peptide" evidence="1">
    <location>
        <begin position="1"/>
        <end position="16"/>
    </location>
</feature>
<evidence type="ECO:0000313" key="2">
    <source>
        <dbReference type="EnsemblPlants" id="AET5Gv20241500.2"/>
    </source>
</evidence>
<name>A0A453JZ16_AEGTS</name>
<dbReference type="AlphaFoldDB" id="A0A453JZ16"/>
<organism evidence="2 3">
    <name type="scientific">Aegilops tauschii subsp. strangulata</name>
    <name type="common">Goatgrass</name>
    <dbReference type="NCBI Taxonomy" id="200361"/>
    <lineage>
        <taxon>Eukaryota</taxon>
        <taxon>Viridiplantae</taxon>
        <taxon>Streptophyta</taxon>
        <taxon>Embryophyta</taxon>
        <taxon>Tracheophyta</taxon>
        <taxon>Spermatophyta</taxon>
        <taxon>Magnoliopsida</taxon>
        <taxon>Liliopsida</taxon>
        <taxon>Poales</taxon>
        <taxon>Poaceae</taxon>
        <taxon>BOP clade</taxon>
        <taxon>Pooideae</taxon>
        <taxon>Triticodae</taxon>
        <taxon>Triticeae</taxon>
        <taxon>Triticinae</taxon>
        <taxon>Aegilops</taxon>
    </lineage>
</organism>
<accession>A0A453JZ16</accession>
<evidence type="ECO:0000313" key="3">
    <source>
        <dbReference type="Proteomes" id="UP000015105"/>
    </source>
</evidence>
<reference evidence="2" key="5">
    <citation type="journal article" date="2021" name="G3 (Bethesda)">
        <title>Aegilops tauschii genome assembly Aet v5.0 features greater sequence contiguity and improved annotation.</title>
        <authorList>
            <person name="Wang L."/>
            <person name="Zhu T."/>
            <person name="Rodriguez J.C."/>
            <person name="Deal K.R."/>
            <person name="Dubcovsky J."/>
            <person name="McGuire P.E."/>
            <person name="Lux T."/>
            <person name="Spannagl M."/>
            <person name="Mayer K.F.X."/>
            <person name="Baldrich P."/>
            <person name="Meyers B.C."/>
            <person name="Huo N."/>
            <person name="Gu Y.Q."/>
            <person name="Zhou H."/>
            <person name="Devos K.M."/>
            <person name="Bennetzen J.L."/>
            <person name="Unver T."/>
            <person name="Budak H."/>
            <person name="Gulick P.J."/>
            <person name="Galiba G."/>
            <person name="Kalapos B."/>
            <person name="Nelson D.R."/>
            <person name="Li P."/>
            <person name="You F.M."/>
            <person name="Luo M.C."/>
            <person name="Dvorak J."/>
        </authorList>
    </citation>
    <scope>NUCLEOTIDE SEQUENCE [LARGE SCALE GENOMIC DNA]</scope>
    <source>
        <strain evidence="2">cv. AL8/78</strain>
    </source>
</reference>
<reference evidence="2" key="3">
    <citation type="journal article" date="2017" name="Nature">
        <title>Genome sequence of the progenitor of the wheat D genome Aegilops tauschii.</title>
        <authorList>
            <person name="Luo M.C."/>
            <person name="Gu Y.Q."/>
            <person name="Puiu D."/>
            <person name="Wang H."/>
            <person name="Twardziok S.O."/>
            <person name="Deal K.R."/>
            <person name="Huo N."/>
            <person name="Zhu T."/>
            <person name="Wang L."/>
            <person name="Wang Y."/>
            <person name="McGuire P.E."/>
            <person name="Liu S."/>
            <person name="Long H."/>
            <person name="Ramasamy R.K."/>
            <person name="Rodriguez J.C."/>
            <person name="Van S.L."/>
            <person name="Yuan L."/>
            <person name="Wang Z."/>
            <person name="Xia Z."/>
            <person name="Xiao L."/>
            <person name="Anderson O.D."/>
            <person name="Ouyang S."/>
            <person name="Liang Y."/>
            <person name="Zimin A.V."/>
            <person name="Pertea G."/>
            <person name="Qi P."/>
            <person name="Bennetzen J.L."/>
            <person name="Dai X."/>
            <person name="Dawson M.W."/>
            <person name="Muller H.G."/>
            <person name="Kugler K."/>
            <person name="Rivarola-Duarte L."/>
            <person name="Spannagl M."/>
            <person name="Mayer K.F.X."/>
            <person name="Lu F.H."/>
            <person name="Bevan M.W."/>
            <person name="Leroy P."/>
            <person name="Li P."/>
            <person name="You F.M."/>
            <person name="Sun Q."/>
            <person name="Liu Z."/>
            <person name="Lyons E."/>
            <person name="Wicker T."/>
            <person name="Salzberg S.L."/>
            <person name="Devos K.M."/>
            <person name="Dvorak J."/>
        </authorList>
    </citation>
    <scope>NUCLEOTIDE SEQUENCE [LARGE SCALE GENOMIC DNA]</scope>
    <source>
        <strain evidence="2">cv. AL8/78</strain>
    </source>
</reference>
<sequence length="33" mass="3744">MFSNGGVLIFMTISTAITLSCSPESFRNYWQNQ</sequence>
<dbReference type="Gramene" id="AET5Gv20241500.2">
    <property type="protein sequence ID" value="AET5Gv20241500.2"/>
    <property type="gene ID" value="AET5Gv20241500"/>
</dbReference>
<feature type="chain" id="PRO_5019107809" description="PGG domain-containing protein" evidence="1">
    <location>
        <begin position="17"/>
        <end position="33"/>
    </location>
</feature>
<keyword evidence="1" id="KW-0732">Signal</keyword>
<evidence type="ECO:0008006" key="4">
    <source>
        <dbReference type="Google" id="ProtNLM"/>
    </source>
</evidence>
<keyword evidence="3" id="KW-1185">Reference proteome</keyword>
<reference evidence="2" key="4">
    <citation type="submission" date="2019-03" db="UniProtKB">
        <authorList>
            <consortium name="EnsemblPlants"/>
        </authorList>
    </citation>
    <scope>IDENTIFICATION</scope>
</reference>
<proteinExistence type="predicted"/>
<reference evidence="3" key="1">
    <citation type="journal article" date="2014" name="Science">
        <title>Ancient hybridizations among the ancestral genomes of bread wheat.</title>
        <authorList>
            <consortium name="International Wheat Genome Sequencing Consortium,"/>
            <person name="Marcussen T."/>
            <person name="Sandve S.R."/>
            <person name="Heier L."/>
            <person name="Spannagl M."/>
            <person name="Pfeifer M."/>
            <person name="Jakobsen K.S."/>
            <person name="Wulff B.B."/>
            <person name="Steuernagel B."/>
            <person name="Mayer K.F."/>
            <person name="Olsen O.A."/>
        </authorList>
    </citation>
    <scope>NUCLEOTIDE SEQUENCE [LARGE SCALE GENOMIC DNA]</scope>
    <source>
        <strain evidence="3">cv. AL8/78</strain>
    </source>
</reference>
<protein>
    <recommendedName>
        <fullName evidence="4">PGG domain-containing protein</fullName>
    </recommendedName>
</protein>